<reference evidence="2" key="1">
    <citation type="journal article" date="2019" name="Int. J. Syst. Evol. Microbiol.">
        <title>The Global Catalogue of Microorganisms (GCM) 10K type strain sequencing project: providing services to taxonomists for standard genome sequencing and annotation.</title>
        <authorList>
            <consortium name="The Broad Institute Genomics Platform"/>
            <consortium name="The Broad Institute Genome Sequencing Center for Infectious Disease"/>
            <person name="Wu L."/>
            <person name="Ma J."/>
        </authorList>
    </citation>
    <scope>NUCLEOTIDE SEQUENCE [LARGE SCALE GENOMIC DNA]</scope>
    <source>
        <strain evidence="2">CCUG 53903</strain>
    </source>
</reference>
<evidence type="ECO:0000313" key="1">
    <source>
        <dbReference type="EMBL" id="MFC5830834.1"/>
    </source>
</evidence>
<name>A0ABW1D0P4_9ACTN</name>
<keyword evidence="2" id="KW-1185">Reference proteome</keyword>
<protein>
    <submittedName>
        <fullName evidence="1">Uncharacterized protein</fullName>
    </submittedName>
</protein>
<comment type="caution">
    <text evidence="1">The sequence shown here is derived from an EMBL/GenBank/DDBJ whole genome shotgun (WGS) entry which is preliminary data.</text>
</comment>
<sequence>MKATHPVWAMLITLVTMLAQLIVTTPTAHRAPLRRPAIRTW</sequence>
<proteinExistence type="predicted"/>
<dbReference type="Proteomes" id="UP001596058">
    <property type="component" value="Unassembled WGS sequence"/>
</dbReference>
<gene>
    <name evidence="1" type="ORF">ACFPZ3_43875</name>
</gene>
<evidence type="ECO:0000313" key="2">
    <source>
        <dbReference type="Proteomes" id="UP001596058"/>
    </source>
</evidence>
<organism evidence="1 2">
    <name type="scientific">Nonomuraea insulae</name>
    <dbReference type="NCBI Taxonomy" id="1616787"/>
    <lineage>
        <taxon>Bacteria</taxon>
        <taxon>Bacillati</taxon>
        <taxon>Actinomycetota</taxon>
        <taxon>Actinomycetes</taxon>
        <taxon>Streptosporangiales</taxon>
        <taxon>Streptosporangiaceae</taxon>
        <taxon>Nonomuraea</taxon>
    </lineage>
</organism>
<dbReference type="EMBL" id="JBHSPA010000057">
    <property type="protein sequence ID" value="MFC5830834.1"/>
    <property type="molecule type" value="Genomic_DNA"/>
</dbReference>
<dbReference type="RefSeq" id="WP_379520316.1">
    <property type="nucleotide sequence ID" value="NZ_JBHSPA010000057.1"/>
</dbReference>
<accession>A0ABW1D0P4</accession>